<feature type="transmembrane region" description="Helical" evidence="1">
    <location>
        <begin position="7"/>
        <end position="29"/>
    </location>
</feature>
<protein>
    <submittedName>
        <fullName evidence="2">Uncharacterized protein</fullName>
    </submittedName>
</protein>
<dbReference type="AlphaFoldDB" id="A0A3M8BZ78"/>
<keyword evidence="3" id="KW-1185">Reference proteome</keyword>
<evidence type="ECO:0000313" key="3">
    <source>
        <dbReference type="Proteomes" id="UP000282028"/>
    </source>
</evidence>
<dbReference type="Proteomes" id="UP000282028">
    <property type="component" value="Unassembled WGS sequence"/>
</dbReference>
<reference evidence="2 3" key="1">
    <citation type="submission" date="2018-10" db="EMBL/GenBank/DDBJ databases">
        <title>Phylogenomics of Brevibacillus.</title>
        <authorList>
            <person name="Dunlap C."/>
        </authorList>
    </citation>
    <scope>NUCLEOTIDE SEQUENCE [LARGE SCALE GENOMIC DNA]</scope>
    <source>
        <strain evidence="2 3">JCM 12215</strain>
    </source>
</reference>
<feature type="transmembrane region" description="Helical" evidence="1">
    <location>
        <begin position="41"/>
        <end position="59"/>
    </location>
</feature>
<keyword evidence="1" id="KW-0812">Transmembrane</keyword>
<dbReference type="EMBL" id="RHHR01000048">
    <property type="protein sequence ID" value="RNB68005.1"/>
    <property type="molecule type" value="Genomic_DNA"/>
</dbReference>
<name>A0A3M8BZ78_9BACL</name>
<sequence length="115" mass="12956">MGKMYSNLYMLSGSLMGFISSVASIYLWYITTIRDEIIKGMPLIMIFFILLPACLALISSFINPPLILLAFVWGAPLSLYMLAYSNIGRWFGVTCILYLVSAILKFYGSKHKPII</sequence>
<comment type="caution">
    <text evidence="2">The sequence shown here is derived from an EMBL/GenBank/DDBJ whole genome shotgun (WGS) entry which is preliminary data.</text>
</comment>
<evidence type="ECO:0000313" key="2">
    <source>
        <dbReference type="EMBL" id="RNB68005.1"/>
    </source>
</evidence>
<proteinExistence type="predicted"/>
<organism evidence="2 3">
    <name type="scientific">Brevibacillus invocatus</name>
    <dbReference type="NCBI Taxonomy" id="173959"/>
    <lineage>
        <taxon>Bacteria</taxon>
        <taxon>Bacillati</taxon>
        <taxon>Bacillota</taxon>
        <taxon>Bacilli</taxon>
        <taxon>Bacillales</taxon>
        <taxon>Paenibacillaceae</taxon>
        <taxon>Brevibacillus</taxon>
    </lineage>
</organism>
<keyword evidence="1" id="KW-1133">Transmembrane helix</keyword>
<keyword evidence="1" id="KW-0472">Membrane</keyword>
<feature type="transmembrane region" description="Helical" evidence="1">
    <location>
        <begin position="90"/>
        <end position="108"/>
    </location>
</feature>
<evidence type="ECO:0000256" key="1">
    <source>
        <dbReference type="SAM" id="Phobius"/>
    </source>
</evidence>
<accession>A0A3M8BZ78</accession>
<gene>
    <name evidence="2" type="ORF">EDM52_21595</name>
</gene>